<dbReference type="Proteomes" id="UP000006100">
    <property type="component" value="Chromosome"/>
</dbReference>
<organism evidence="2 3">
    <name type="scientific">Candidatus Nitrosopumilus sediminis</name>
    <dbReference type="NCBI Taxonomy" id="1229909"/>
    <lineage>
        <taxon>Archaea</taxon>
        <taxon>Nitrososphaerota</taxon>
        <taxon>Nitrososphaeria</taxon>
        <taxon>Nitrosopumilales</taxon>
        <taxon>Nitrosopumilaceae</taxon>
        <taxon>Nitrosopumilus</taxon>
    </lineage>
</organism>
<dbReference type="AlphaFoldDB" id="K0BBY9"/>
<reference evidence="2 3" key="1">
    <citation type="journal article" date="2012" name="J. Bacteriol.">
        <title>Draft Genome Sequence of an Ammonia-Oxidizing Archaeon, "Candidatus Nitrosopumilus sediminis" AR2, from Svalbard in the Arctic Circle.</title>
        <authorList>
            <person name="Park S.J."/>
            <person name="Kim J.G."/>
            <person name="Jung M.Y."/>
            <person name="Kim S.J."/>
            <person name="Cha I.T."/>
            <person name="Ghai R."/>
            <person name="Martin-Cuadrado A.B."/>
            <person name="Rodriguez-Valera F."/>
            <person name="Rhee S.K."/>
        </authorList>
    </citation>
    <scope>NUCLEOTIDE SEQUENCE [LARGE SCALE GENOMIC DNA]</scope>
    <source>
        <strain evidence="2 3">AR2</strain>
    </source>
</reference>
<keyword evidence="3" id="KW-1185">Reference proteome</keyword>
<keyword evidence="1" id="KW-1133">Transmembrane helix</keyword>
<keyword evidence="1" id="KW-0812">Transmembrane</keyword>
<dbReference type="EMBL" id="CP003843">
    <property type="protein sequence ID" value="AFS82510.1"/>
    <property type="molecule type" value="Genomic_DNA"/>
</dbReference>
<dbReference type="KEGG" id="nir:NSED_03520"/>
<keyword evidence="1" id="KW-0472">Membrane</keyword>
<dbReference type="PATRIC" id="fig|1229909.8.peg.753"/>
<feature type="transmembrane region" description="Helical" evidence="1">
    <location>
        <begin position="49"/>
        <end position="66"/>
    </location>
</feature>
<dbReference type="GeneID" id="13697721"/>
<evidence type="ECO:0000313" key="2">
    <source>
        <dbReference type="EMBL" id="AFS82510.1"/>
    </source>
</evidence>
<accession>K0BBY9</accession>
<gene>
    <name evidence="2" type="ORF">NSED_03520</name>
</gene>
<evidence type="ECO:0000256" key="1">
    <source>
        <dbReference type="SAM" id="Phobius"/>
    </source>
</evidence>
<protein>
    <submittedName>
        <fullName evidence="2">Uncharacterized protein</fullName>
    </submittedName>
</protein>
<evidence type="ECO:0000313" key="3">
    <source>
        <dbReference type="Proteomes" id="UP000006100"/>
    </source>
</evidence>
<dbReference type="HOGENOM" id="CLU_2230254_0_0_2"/>
<dbReference type="RefSeq" id="WP_014964882.1">
    <property type="nucleotide sequence ID" value="NC_018656.1"/>
</dbReference>
<proteinExistence type="predicted"/>
<sequence>MRTSLKLFLIGLSISFIISISEIFALEELPKDPEEYLVYTISFTTPYVRLLYYSLLVAVIPMIAIPQLDEKVSKRVHYVYIFLSGITFGFSIVGVYTVLTQRILV</sequence>
<name>K0BBY9_9ARCH</name>
<feature type="transmembrane region" description="Helical" evidence="1">
    <location>
        <begin position="78"/>
        <end position="99"/>
    </location>
</feature>